<dbReference type="Gene3D" id="3.20.20.110">
    <property type="entry name" value="Ribulose bisphosphate carboxylase, large subunit, C-terminal domain"/>
    <property type="match status" value="1"/>
</dbReference>
<name>A0ABV8UUK9_9BACL</name>
<dbReference type="InterPro" id="IPR036376">
    <property type="entry name" value="RuBisCO_lsu_C_sf"/>
</dbReference>
<evidence type="ECO:0000256" key="3">
    <source>
        <dbReference type="ARBA" id="ARBA00022842"/>
    </source>
</evidence>
<proteinExistence type="inferred from homology"/>
<dbReference type="PROSITE" id="PS00157">
    <property type="entry name" value="RUBISCO_LARGE"/>
    <property type="match status" value="1"/>
</dbReference>
<evidence type="ECO:0000259" key="5">
    <source>
        <dbReference type="Pfam" id="PF00016"/>
    </source>
</evidence>
<dbReference type="InterPro" id="IPR020878">
    <property type="entry name" value="RuBisCo_large_chain_AS"/>
</dbReference>
<dbReference type="Proteomes" id="UP001595733">
    <property type="component" value="Unassembled WGS sequence"/>
</dbReference>
<evidence type="ECO:0000256" key="4">
    <source>
        <dbReference type="RuleBase" id="RU003834"/>
    </source>
</evidence>
<dbReference type="PANTHER" id="PTHR42704">
    <property type="entry name" value="RIBULOSE BISPHOSPHATE CARBOXYLASE"/>
    <property type="match status" value="1"/>
</dbReference>
<dbReference type="SFLD" id="SFLDS00014">
    <property type="entry name" value="RuBisCO"/>
    <property type="match status" value="1"/>
</dbReference>
<dbReference type="InterPro" id="IPR000685">
    <property type="entry name" value="RuBisCO_lsu_C"/>
</dbReference>
<dbReference type="SUPFAM" id="SSF51649">
    <property type="entry name" value="RuBisCo, C-terminal domain"/>
    <property type="match status" value="1"/>
</dbReference>
<dbReference type="PANTHER" id="PTHR42704:SF17">
    <property type="entry name" value="RIBULOSE BISPHOSPHATE CARBOXYLASE LARGE CHAIN"/>
    <property type="match status" value="1"/>
</dbReference>
<evidence type="ECO:0000313" key="8">
    <source>
        <dbReference type="Proteomes" id="UP001595733"/>
    </source>
</evidence>
<dbReference type="Pfam" id="PF02788">
    <property type="entry name" value="RuBisCO_large_N"/>
    <property type="match status" value="1"/>
</dbReference>
<evidence type="ECO:0000256" key="1">
    <source>
        <dbReference type="ARBA" id="ARBA00001946"/>
    </source>
</evidence>
<dbReference type="RefSeq" id="WP_378140497.1">
    <property type="nucleotide sequence ID" value="NZ_JBHSEF010000010.1"/>
</dbReference>
<dbReference type="Gene3D" id="3.30.70.150">
    <property type="entry name" value="RuBisCO large subunit, N-terminal domain"/>
    <property type="match status" value="1"/>
</dbReference>
<dbReference type="InterPro" id="IPR017443">
    <property type="entry name" value="RuBisCO_lsu_fd_N"/>
</dbReference>
<keyword evidence="2" id="KW-0479">Metal-binding</keyword>
<comment type="similarity">
    <text evidence="4">Belongs to the RuBisCO large chain family.</text>
</comment>
<evidence type="ECO:0000313" key="7">
    <source>
        <dbReference type="EMBL" id="MFC4354256.1"/>
    </source>
</evidence>
<dbReference type="InterPro" id="IPR033966">
    <property type="entry name" value="RuBisCO"/>
</dbReference>
<reference evidence="8" key="1">
    <citation type="journal article" date="2019" name="Int. J. Syst. Evol. Microbiol.">
        <title>The Global Catalogue of Microorganisms (GCM) 10K type strain sequencing project: providing services to taxonomists for standard genome sequencing and annotation.</title>
        <authorList>
            <consortium name="The Broad Institute Genomics Platform"/>
            <consortium name="The Broad Institute Genome Sequencing Center for Infectious Disease"/>
            <person name="Wu L."/>
            <person name="Ma J."/>
        </authorList>
    </citation>
    <scope>NUCLEOTIDE SEQUENCE [LARGE SCALE GENOMIC DNA]</scope>
    <source>
        <strain evidence="8">CCUG 50353</strain>
    </source>
</reference>
<dbReference type="CDD" id="cd08207">
    <property type="entry name" value="RLP_NonPhot"/>
    <property type="match status" value="1"/>
</dbReference>
<dbReference type="EMBL" id="JBHSEF010000010">
    <property type="protein sequence ID" value="MFC4354256.1"/>
    <property type="molecule type" value="Genomic_DNA"/>
</dbReference>
<protein>
    <submittedName>
        <fullName evidence="7">Ribulose-bisphosphate carboxylase large subunit family protein</fullName>
    </submittedName>
</protein>
<evidence type="ECO:0000259" key="6">
    <source>
        <dbReference type="Pfam" id="PF02788"/>
    </source>
</evidence>
<comment type="cofactor">
    <cofactor evidence="1">
        <name>Mg(2+)</name>
        <dbReference type="ChEBI" id="CHEBI:18420"/>
    </cofactor>
</comment>
<sequence length="412" mass="45592">MNVVATYLIESAFDLHEVAQVMAGEQSTGTFVKLPGETESLHKHHAAKIISVKQISEVDNPSLPYGLSSNNGYRQAEVIIEYPITNFGYSLPNLITTVAGNLFELRELTGIRLIDFTVPTVFQEKYPAGRFGISGTRHLAGVHERPLFGTIIKPSVGLPKDEYRKMIREFAEAGIDFIKDDELTGNPLYFSFQDRVEIAMEEINRVAMKTGKKTMYAFNITDEIDQMRRNHDWVVQHEGTCVMVSINSVGYGAVRHLANYTELPIHGHRNQWGAMTRHPMLGMSFTAYQKICRLAGVDQLHTNGLDSKFAEPNVQVVKSINDCLAPIFADDAVMPVLSSAQWAGSAHPTYRAVGSTDLLHLAGGGIIAHPNGIRAGVDSFVESWEAAVAGIPFEQLVKESPVVRAAYEKFKK</sequence>
<evidence type="ECO:0000256" key="2">
    <source>
        <dbReference type="ARBA" id="ARBA00022723"/>
    </source>
</evidence>
<comment type="caution">
    <text evidence="7">The sequence shown here is derived from an EMBL/GenBank/DDBJ whole genome shotgun (WGS) entry which is preliminary data.</text>
</comment>
<dbReference type="SFLD" id="SFLDG00301">
    <property type="entry name" value="RuBisCO-like_proteins"/>
    <property type="match status" value="1"/>
</dbReference>
<gene>
    <name evidence="7" type="ORF">ACFO0S_04110</name>
</gene>
<keyword evidence="8" id="KW-1185">Reference proteome</keyword>
<organism evidence="7 8">
    <name type="scientific">Chryseomicrobium palamuruense</name>
    <dbReference type="NCBI Taxonomy" id="682973"/>
    <lineage>
        <taxon>Bacteria</taxon>
        <taxon>Bacillati</taxon>
        <taxon>Bacillota</taxon>
        <taxon>Bacilli</taxon>
        <taxon>Bacillales</taxon>
        <taxon>Caryophanaceae</taxon>
        <taxon>Chryseomicrobium</taxon>
    </lineage>
</organism>
<accession>A0ABV8UUK9</accession>
<feature type="domain" description="Ribulose bisphosphate carboxylase large subunit C-terminal" evidence="5">
    <location>
        <begin position="132"/>
        <end position="409"/>
    </location>
</feature>
<keyword evidence="3" id="KW-0460">Magnesium</keyword>
<feature type="domain" description="Ribulose bisphosphate carboxylase large subunit ferrodoxin-like N-terminal" evidence="6">
    <location>
        <begin position="2"/>
        <end position="121"/>
    </location>
</feature>
<dbReference type="Pfam" id="PF00016">
    <property type="entry name" value="RuBisCO_large"/>
    <property type="match status" value="1"/>
</dbReference>
<dbReference type="SUPFAM" id="SSF54966">
    <property type="entry name" value="RuBisCO, large subunit, small (N-terminal) domain"/>
    <property type="match status" value="1"/>
</dbReference>
<dbReference type="InterPro" id="IPR036422">
    <property type="entry name" value="RuBisCO_lsu_N_sf"/>
</dbReference>